<feature type="compositionally biased region" description="Basic and acidic residues" evidence="1">
    <location>
        <begin position="47"/>
        <end position="58"/>
    </location>
</feature>
<evidence type="ECO:0000313" key="2">
    <source>
        <dbReference type="EMBL" id="GAA3762901.1"/>
    </source>
</evidence>
<gene>
    <name evidence="2" type="ORF">GCM10022402_45560</name>
</gene>
<sequence length="202" mass="21928">MRRIGSEKNRPDGGKDGGSAAVEQHPERVNGPKISDNRAKPTAVPQGRREEGRNEPEYKPATCAPNRSKIRRARPRSLPLSRLTSLNDQEDSPANTNRTYSFTPGAARCDAARLYVTTGNETKPLDDASSVGWGGLPRRPFNRAEERPIEGRCPLGCGDRLALSTKVSAPAPLWPLGVPVANTLFRETAAVGREGLRVVNHS</sequence>
<proteinExistence type="predicted"/>
<feature type="compositionally biased region" description="Basic and acidic residues" evidence="1">
    <location>
        <begin position="1"/>
        <end position="15"/>
    </location>
</feature>
<dbReference type="EMBL" id="BAABDD010000037">
    <property type="protein sequence ID" value="GAA3762901.1"/>
    <property type="molecule type" value="Genomic_DNA"/>
</dbReference>
<evidence type="ECO:0000313" key="3">
    <source>
        <dbReference type="Proteomes" id="UP001500908"/>
    </source>
</evidence>
<feature type="region of interest" description="Disordered" evidence="1">
    <location>
        <begin position="1"/>
        <end position="102"/>
    </location>
</feature>
<keyword evidence="3" id="KW-1185">Reference proteome</keyword>
<evidence type="ECO:0000256" key="1">
    <source>
        <dbReference type="SAM" id="MobiDB-lite"/>
    </source>
</evidence>
<dbReference type="Proteomes" id="UP001500908">
    <property type="component" value="Unassembled WGS sequence"/>
</dbReference>
<name>A0ABP7GE03_9ACTN</name>
<comment type="caution">
    <text evidence="2">The sequence shown here is derived from an EMBL/GenBank/DDBJ whole genome shotgun (WGS) entry which is preliminary data.</text>
</comment>
<reference evidence="3" key="1">
    <citation type="journal article" date="2019" name="Int. J. Syst. Evol. Microbiol.">
        <title>The Global Catalogue of Microorganisms (GCM) 10K type strain sequencing project: providing services to taxonomists for standard genome sequencing and annotation.</title>
        <authorList>
            <consortium name="The Broad Institute Genomics Platform"/>
            <consortium name="The Broad Institute Genome Sequencing Center for Infectious Disease"/>
            <person name="Wu L."/>
            <person name="Ma J."/>
        </authorList>
    </citation>
    <scope>NUCLEOTIDE SEQUENCE [LARGE SCALE GENOMIC DNA]</scope>
    <source>
        <strain evidence="3">JCM 17137</strain>
    </source>
</reference>
<feature type="compositionally biased region" description="Polar residues" evidence="1">
    <location>
        <begin position="92"/>
        <end position="102"/>
    </location>
</feature>
<accession>A0ABP7GE03</accession>
<organism evidence="2 3">
    <name type="scientific">Salinactinospora qingdaonensis</name>
    <dbReference type="NCBI Taxonomy" id="702744"/>
    <lineage>
        <taxon>Bacteria</taxon>
        <taxon>Bacillati</taxon>
        <taxon>Actinomycetota</taxon>
        <taxon>Actinomycetes</taxon>
        <taxon>Streptosporangiales</taxon>
        <taxon>Nocardiopsidaceae</taxon>
        <taxon>Salinactinospora</taxon>
    </lineage>
</organism>
<feature type="compositionally biased region" description="Low complexity" evidence="1">
    <location>
        <begin position="76"/>
        <end position="86"/>
    </location>
</feature>
<feature type="compositionally biased region" description="Basic and acidic residues" evidence="1">
    <location>
        <begin position="24"/>
        <end position="39"/>
    </location>
</feature>
<protein>
    <submittedName>
        <fullName evidence="2">Uncharacterized protein</fullName>
    </submittedName>
</protein>